<dbReference type="Pfam" id="PF00701">
    <property type="entry name" value="DHDPS"/>
    <property type="match status" value="1"/>
</dbReference>
<dbReference type="PANTHER" id="PTHR12128">
    <property type="entry name" value="DIHYDRODIPICOLINATE SYNTHASE"/>
    <property type="match status" value="1"/>
</dbReference>
<dbReference type="GO" id="GO:0008840">
    <property type="term" value="F:4-hydroxy-tetrahydrodipicolinate synthase activity"/>
    <property type="evidence" value="ECO:0007669"/>
    <property type="project" value="TreeGrafter"/>
</dbReference>
<dbReference type="SMART" id="SM01130">
    <property type="entry name" value="DHDPS"/>
    <property type="match status" value="1"/>
</dbReference>
<dbReference type="Gene3D" id="3.20.20.70">
    <property type="entry name" value="Aldolase class I"/>
    <property type="match status" value="1"/>
</dbReference>
<accession>A0A1N6H192</accession>
<keyword evidence="1 2" id="KW-0456">Lyase</keyword>
<dbReference type="Proteomes" id="UP000185003">
    <property type="component" value="Unassembled WGS sequence"/>
</dbReference>
<dbReference type="AlphaFoldDB" id="A0A1N6H192"/>
<dbReference type="PANTHER" id="PTHR12128:SF51">
    <property type="entry name" value="BLL4205 PROTEIN"/>
    <property type="match status" value="1"/>
</dbReference>
<gene>
    <name evidence="2" type="ORF">SAMN04488055_3116</name>
</gene>
<reference evidence="2 3" key="1">
    <citation type="submission" date="2016-11" db="EMBL/GenBank/DDBJ databases">
        <authorList>
            <person name="Jaros S."/>
            <person name="Januszkiewicz K."/>
            <person name="Wedrychowicz H."/>
        </authorList>
    </citation>
    <scope>NUCLEOTIDE SEQUENCE [LARGE SCALE GENOMIC DNA]</scope>
    <source>
        <strain evidence="2 3">DSM 24787</strain>
    </source>
</reference>
<evidence type="ECO:0000313" key="3">
    <source>
        <dbReference type="Proteomes" id="UP000185003"/>
    </source>
</evidence>
<organism evidence="2 3">
    <name type="scientific">Chitinophaga niabensis</name>
    <dbReference type="NCBI Taxonomy" id="536979"/>
    <lineage>
        <taxon>Bacteria</taxon>
        <taxon>Pseudomonadati</taxon>
        <taxon>Bacteroidota</taxon>
        <taxon>Chitinophagia</taxon>
        <taxon>Chitinophagales</taxon>
        <taxon>Chitinophagaceae</taxon>
        <taxon>Chitinophaga</taxon>
    </lineage>
</organism>
<dbReference type="EMBL" id="FSRA01000001">
    <property type="protein sequence ID" value="SIO13588.1"/>
    <property type="molecule type" value="Genomic_DNA"/>
</dbReference>
<evidence type="ECO:0000313" key="2">
    <source>
        <dbReference type="EMBL" id="SIO13588.1"/>
    </source>
</evidence>
<dbReference type="SUPFAM" id="SSF51569">
    <property type="entry name" value="Aldolase"/>
    <property type="match status" value="1"/>
</dbReference>
<dbReference type="STRING" id="536979.SAMN04488055_3116"/>
<name>A0A1N6H192_9BACT</name>
<keyword evidence="3" id="KW-1185">Reference proteome</keyword>
<dbReference type="InterPro" id="IPR002220">
    <property type="entry name" value="DapA-like"/>
</dbReference>
<evidence type="ECO:0000256" key="1">
    <source>
        <dbReference type="ARBA" id="ARBA00023239"/>
    </source>
</evidence>
<dbReference type="OrthoDB" id="9770698at2"/>
<proteinExistence type="predicted"/>
<dbReference type="CDD" id="cd00408">
    <property type="entry name" value="DHDPS-like"/>
    <property type="match status" value="1"/>
</dbReference>
<sequence length="336" mass="37564">MAQLKEHIKALLQKGAFIPAHPLALNEDLSIDEKSQRRLTRYYMASGVDGVAVGVHTTQFEVRQPEFNYLEPVLRMAAEEVGDRPLIKVAGICGPLKSAVKDAELALKYGYDLGLLSMGGLQNATEQELIERTKVIAEMIPVFGFYLQPAVGGRVLSYDFWKAFAAIPNVQAIKVAAFNRYQTLDVVRAIADTDIILYTGNDDNIVADLVTPYRFGEKEKRFIGGLLGHYAVWTHRSVELFRRIREGHADLDTLLATGIEVTDMNAAIFDPKNAFKGCIAGIHEVLRRQGLMKGIWCLNPHEKLSPGQAEEITRVVNAYPHLVEDEFVKKFLENDH</sequence>
<dbReference type="InterPro" id="IPR013785">
    <property type="entry name" value="Aldolase_TIM"/>
</dbReference>
<protein>
    <submittedName>
        <fullName evidence="2">Dihydrodipicolinate synthase/N-acetylneuraminate lyase</fullName>
    </submittedName>
</protein>
<dbReference type="RefSeq" id="WP_074240105.1">
    <property type="nucleotide sequence ID" value="NZ_FSRA01000001.1"/>
</dbReference>